<evidence type="ECO:0000256" key="3">
    <source>
        <dbReference type="ARBA" id="ARBA00023125"/>
    </source>
</evidence>
<evidence type="ECO:0000256" key="1">
    <source>
        <dbReference type="ARBA" id="ARBA00009437"/>
    </source>
</evidence>
<comment type="caution">
    <text evidence="6">The sequence shown here is derived from an EMBL/GenBank/DDBJ whole genome shotgun (WGS) entry which is preliminary data.</text>
</comment>
<dbReference type="InterPro" id="IPR005119">
    <property type="entry name" value="LysR_subst-bd"/>
</dbReference>
<dbReference type="FunFam" id="1.10.10.10:FF:000001">
    <property type="entry name" value="LysR family transcriptional regulator"/>
    <property type="match status" value="1"/>
</dbReference>
<dbReference type="SUPFAM" id="SSF53850">
    <property type="entry name" value="Periplasmic binding protein-like II"/>
    <property type="match status" value="1"/>
</dbReference>
<evidence type="ECO:0000256" key="2">
    <source>
        <dbReference type="ARBA" id="ARBA00023015"/>
    </source>
</evidence>
<dbReference type="InterPro" id="IPR036388">
    <property type="entry name" value="WH-like_DNA-bd_sf"/>
</dbReference>
<organism evidence="6">
    <name type="scientific">marine sediment metagenome</name>
    <dbReference type="NCBI Taxonomy" id="412755"/>
    <lineage>
        <taxon>unclassified sequences</taxon>
        <taxon>metagenomes</taxon>
        <taxon>ecological metagenomes</taxon>
    </lineage>
</organism>
<dbReference type="InterPro" id="IPR036390">
    <property type="entry name" value="WH_DNA-bd_sf"/>
</dbReference>
<gene>
    <name evidence="6" type="ORF">LCGC14_1953880</name>
</gene>
<dbReference type="InterPro" id="IPR000847">
    <property type="entry name" value="LysR_HTH_N"/>
</dbReference>
<keyword evidence="3" id="KW-0238">DNA-binding</keyword>
<dbReference type="PROSITE" id="PS50931">
    <property type="entry name" value="HTH_LYSR"/>
    <property type="match status" value="1"/>
</dbReference>
<sequence>MDRLHLMTVFVAVVENEGFASAARKLRLSPPAVSRAVSELETRLGVKLLHRTTRHLQITDAGQRYYKDAKQIVALSEEADDAVRGRNATPRGMVRITASVLFGRLYVMDGIISYLKNYPDMQVDALFVDRVVNMLEEGVDVAIRIGELQDSSYKAIKVGAIRRVLCASTHYLNEYGYPKKPEDLSNHRIILARGLSPSNELKFIDKGKATSVRVEPFLAVSDNFSAEKAVLADMGISRFLSYQVAESLESGTLKIILSDYEHPPVPVHVVHREGRYSSARTKSMIDWMVEHLRAQTSLN</sequence>
<dbReference type="EMBL" id="LAZR01021380">
    <property type="protein sequence ID" value="KKL85526.1"/>
    <property type="molecule type" value="Genomic_DNA"/>
</dbReference>
<dbReference type="GO" id="GO:0043565">
    <property type="term" value="F:sequence-specific DNA binding"/>
    <property type="evidence" value="ECO:0007669"/>
    <property type="project" value="TreeGrafter"/>
</dbReference>
<proteinExistence type="inferred from homology"/>
<dbReference type="InterPro" id="IPR058163">
    <property type="entry name" value="LysR-type_TF_proteobact-type"/>
</dbReference>
<dbReference type="AlphaFoldDB" id="A0A0F9G4Z5"/>
<keyword evidence="4" id="KW-0804">Transcription</keyword>
<comment type="similarity">
    <text evidence="1">Belongs to the LysR transcriptional regulatory family.</text>
</comment>
<dbReference type="Pfam" id="PF00126">
    <property type="entry name" value="HTH_1"/>
    <property type="match status" value="1"/>
</dbReference>
<dbReference type="GO" id="GO:0003700">
    <property type="term" value="F:DNA-binding transcription factor activity"/>
    <property type="evidence" value="ECO:0007669"/>
    <property type="project" value="InterPro"/>
</dbReference>
<feature type="domain" description="HTH lysR-type" evidence="5">
    <location>
        <begin position="1"/>
        <end position="59"/>
    </location>
</feature>
<accession>A0A0F9G4Z5</accession>
<evidence type="ECO:0000313" key="6">
    <source>
        <dbReference type="EMBL" id="KKL85526.1"/>
    </source>
</evidence>
<dbReference type="Gene3D" id="1.10.10.10">
    <property type="entry name" value="Winged helix-like DNA-binding domain superfamily/Winged helix DNA-binding domain"/>
    <property type="match status" value="1"/>
</dbReference>
<dbReference type="Pfam" id="PF03466">
    <property type="entry name" value="LysR_substrate"/>
    <property type="match status" value="1"/>
</dbReference>
<evidence type="ECO:0000259" key="5">
    <source>
        <dbReference type="PROSITE" id="PS50931"/>
    </source>
</evidence>
<keyword evidence="2" id="KW-0805">Transcription regulation</keyword>
<dbReference type="PANTHER" id="PTHR30537">
    <property type="entry name" value="HTH-TYPE TRANSCRIPTIONAL REGULATOR"/>
    <property type="match status" value="1"/>
</dbReference>
<name>A0A0F9G4Z5_9ZZZZ</name>
<dbReference type="PANTHER" id="PTHR30537:SF5">
    <property type="entry name" value="HTH-TYPE TRANSCRIPTIONAL ACTIVATOR TTDR-RELATED"/>
    <property type="match status" value="1"/>
</dbReference>
<reference evidence="6" key="1">
    <citation type="journal article" date="2015" name="Nature">
        <title>Complex archaea that bridge the gap between prokaryotes and eukaryotes.</title>
        <authorList>
            <person name="Spang A."/>
            <person name="Saw J.H."/>
            <person name="Jorgensen S.L."/>
            <person name="Zaremba-Niedzwiedzka K."/>
            <person name="Martijn J."/>
            <person name="Lind A.E."/>
            <person name="van Eijk R."/>
            <person name="Schleper C."/>
            <person name="Guy L."/>
            <person name="Ettema T.J."/>
        </authorList>
    </citation>
    <scope>NUCLEOTIDE SEQUENCE</scope>
</reference>
<dbReference type="SUPFAM" id="SSF46785">
    <property type="entry name" value="Winged helix' DNA-binding domain"/>
    <property type="match status" value="1"/>
</dbReference>
<dbReference type="Gene3D" id="3.40.190.290">
    <property type="match status" value="1"/>
</dbReference>
<dbReference type="PRINTS" id="PR00039">
    <property type="entry name" value="HTHLYSR"/>
</dbReference>
<evidence type="ECO:0000256" key="4">
    <source>
        <dbReference type="ARBA" id="ARBA00023163"/>
    </source>
</evidence>
<dbReference type="GO" id="GO:0006351">
    <property type="term" value="P:DNA-templated transcription"/>
    <property type="evidence" value="ECO:0007669"/>
    <property type="project" value="TreeGrafter"/>
</dbReference>
<protein>
    <recommendedName>
        <fullName evidence="5">HTH lysR-type domain-containing protein</fullName>
    </recommendedName>
</protein>
<dbReference type="CDD" id="cd08471">
    <property type="entry name" value="PBP2_CrgA_like_2"/>
    <property type="match status" value="1"/>
</dbReference>